<reference evidence="1 2" key="1">
    <citation type="journal article" date="2015" name="Genome Biol. Evol.">
        <title>Phylogenomic analyses indicate that early fungi evolved digesting cell walls of algal ancestors of land plants.</title>
        <authorList>
            <person name="Chang Y."/>
            <person name="Wang S."/>
            <person name="Sekimoto S."/>
            <person name="Aerts A.L."/>
            <person name="Choi C."/>
            <person name="Clum A."/>
            <person name="LaButti K.M."/>
            <person name="Lindquist E.A."/>
            <person name="Yee Ngan C."/>
            <person name="Ohm R.A."/>
            <person name="Salamov A.A."/>
            <person name="Grigoriev I.V."/>
            <person name="Spatafora J.W."/>
            <person name="Berbee M.L."/>
        </authorList>
    </citation>
    <scope>NUCLEOTIDE SEQUENCE [LARGE SCALE GENOMIC DNA]</scope>
    <source>
        <strain evidence="1 2">NRRL 28638</strain>
    </source>
</reference>
<dbReference type="EMBL" id="KQ964570">
    <property type="protein sequence ID" value="KXN68588.1"/>
    <property type="molecule type" value="Genomic_DNA"/>
</dbReference>
<dbReference type="Proteomes" id="UP000070444">
    <property type="component" value="Unassembled WGS sequence"/>
</dbReference>
<evidence type="ECO:0000313" key="2">
    <source>
        <dbReference type="Proteomes" id="UP000070444"/>
    </source>
</evidence>
<accession>A0A137P0V5</accession>
<dbReference type="AlphaFoldDB" id="A0A137P0V5"/>
<name>A0A137P0V5_CONC2</name>
<dbReference type="OrthoDB" id="2406248at2759"/>
<sequence>MSQHIGIVRKRQRSDLVYTFRSSCSQFKEEEEKYLNIKVVDTNSLAEIFDEKYHDVVDFDELQELLLPNFNESKIRSYVASNEDGLSKNQRVFLSKLKLVLLNNDPDAQVSHCEKFIDELASFLCFQADLDNGFSLTMRPCSLRLKVGEEEFASIADREGRRGQQLIWLLQEDKHIKSGTYKHGDLQLACSMIAASQENYKLLEQTSLNQKIVGVKFVGYKINFCCMSPTKEYLKDLDDGCLPPSECVMYKLASLSLCNPADRNLVMKYLCVMRNEALQIPFV</sequence>
<organism evidence="1 2">
    <name type="scientific">Conidiobolus coronatus (strain ATCC 28846 / CBS 209.66 / NRRL 28638)</name>
    <name type="common">Delacroixia coronata</name>
    <dbReference type="NCBI Taxonomy" id="796925"/>
    <lineage>
        <taxon>Eukaryota</taxon>
        <taxon>Fungi</taxon>
        <taxon>Fungi incertae sedis</taxon>
        <taxon>Zoopagomycota</taxon>
        <taxon>Entomophthoromycotina</taxon>
        <taxon>Entomophthoromycetes</taxon>
        <taxon>Entomophthorales</taxon>
        <taxon>Ancylistaceae</taxon>
        <taxon>Conidiobolus</taxon>
    </lineage>
</organism>
<protein>
    <submittedName>
        <fullName evidence="1">Uncharacterized protein</fullName>
    </submittedName>
</protein>
<keyword evidence="2" id="KW-1185">Reference proteome</keyword>
<evidence type="ECO:0000313" key="1">
    <source>
        <dbReference type="EMBL" id="KXN68588.1"/>
    </source>
</evidence>
<proteinExistence type="predicted"/>
<gene>
    <name evidence="1" type="ORF">CONCODRAFT_72171</name>
</gene>